<feature type="compositionally biased region" description="Gly residues" evidence="3">
    <location>
        <begin position="194"/>
        <end position="208"/>
    </location>
</feature>
<dbReference type="InterPro" id="IPR023346">
    <property type="entry name" value="Lysozyme-like_dom_sf"/>
</dbReference>
<evidence type="ECO:0000256" key="2">
    <source>
        <dbReference type="ARBA" id="ARBA00022801"/>
    </source>
</evidence>
<keyword evidence="7" id="KW-1185">Reference proteome</keyword>
<feature type="domain" description="Resuscitation-promoting factor core lysozyme-like" evidence="4">
    <location>
        <begin position="340"/>
        <end position="415"/>
    </location>
</feature>
<dbReference type="Pfam" id="PF06737">
    <property type="entry name" value="Transglycosylas"/>
    <property type="match status" value="1"/>
</dbReference>
<feature type="compositionally biased region" description="Pro residues" evidence="3">
    <location>
        <begin position="302"/>
        <end position="340"/>
    </location>
</feature>
<proteinExistence type="inferred from homology"/>
<protein>
    <submittedName>
        <fullName evidence="6">Transglycosylase family protein</fullName>
    </submittedName>
</protein>
<organism evidence="6 7">
    <name type="scientific">Pseudonocardia nematodicida</name>
    <dbReference type="NCBI Taxonomy" id="1206997"/>
    <lineage>
        <taxon>Bacteria</taxon>
        <taxon>Bacillati</taxon>
        <taxon>Actinomycetota</taxon>
        <taxon>Actinomycetes</taxon>
        <taxon>Pseudonocardiales</taxon>
        <taxon>Pseudonocardiaceae</taxon>
        <taxon>Pseudonocardia</taxon>
    </lineage>
</organism>
<evidence type="ECO:0000259" key="4">
    <source>
        <dbReference type="Pfam" id="PF06737"/>
    </source>
</evidence>
<evidence type="ECO:0000313" key="6">
    <source>
        <dbReference type="EMBL" id="MEQ3549138.1"/>
    </source>
</evidence>
<dbReference type="EMBL" id="JBEDNQ010000001">
    <property type="protein sequence ID" value="MEQ3549138.1"/>
    <property type="molecule type" value="Genomic_DNA"/>
</dbReference>
<feature type="compositionally biased region" description="Basic and acidic residues" evidence="3">
    <location>
        <begin position="213"/>
        <end position="251"/>
    </location>
</feature>
<dbReference type="RefSeq" id="WP_349296228.1">
    <property type="nucleotide sequence ID" value="NZ_JBEDNQ010000001.1"/>
</dbReference>
<dbReference type="Proteomes" id="UP001494902">
    <property type="component" value="Unassembled WGS sequence"/>
</dbReference>
<sequence length="423" mass="42166">MDTWWDGRRSASALGAALLVAGAVVATQLAVGSLPGAGGALRPPPSPYSDGAFTVRAAAVDPRVRIATAVDASYVLGRSPVGADVVLDLDLLAGDTARPTWVDAGTGATVELAELLSAGVARFPAPGGDGGQMWVLVLDDAAAGYEAPDAGTIADLLQDAPGGSGSTSPGGPDARDTGDGERRDREIDGDDAGRAGGAGGTGRGGDAGAGRADAGRADGAEGSRRGGDTGRAEGSRRGGDTGRDDAGRTDGSEGSGDPASGDGPASGDEAVGEERVRAGDGPASGAQPEDRAFRTGSEPSDPAEPGPSDPAPPASDPDPAPEPAPEPEPAPAPRPPPPAVDPVWDRLAQCESSGDWSISTGNGYYGGLQFDRPTWSDFGGTAYAPTADLATREQQVEIATKVRDARGGYGSWPACATKLDLPR</sequence>
<dbReference type="CDD" id="cd13925">
    <property type="entry name" value="RPF"/>
    <property type="match status" value="1"/>
</dbReference>
<evidence type="ECO:0000256" key="3">
    <source>
        <dbReference type="SAM" id="MobiDB-lite"/>
    </source>
</evidence>
<dbReference type="SUPFAM" id="SSF53955">
    <property type="entry name" value="Lysozyme-like"/>
    <property type="match status" value="1"/>
</dbReference>
<comment type="similarity">
    <text evidence="1">Belongs to the transglycosylase family. Rpf subfamily.</text>
</comment>
<gene>
    <name evidence="6" type="ORF">WIS52_01535</name>
</gene>
<evidence type="ECO:0000259" key="5">
    <source>
        <dbReference type="Pfam" id="PF12904"/>
    </source>
</evidence>
<dbReference type="InterPro" id="IPR024749">
    <property type="entry name" value="Collagen-bd_put"/>
</dbReference>
<evidence type="ECO:0000313" key="7">
    <source>
        <dbReference type="Proteomes" id="UP001494902"/>
    </source>
</evidence>
<feature type="domain" description="Putative collagen-binding" evidence="5">
    <location>
        <begin position="61"/>
        <end position="139"/>
    </location>
</feature>
<keyword evidence="2" id="KW-0378">Hydrolase</keyword>
<feature type="region of interest" description="Disordered" evidence="3">
    <location>
        <begin position="155"/>
        <end position="343"/>
    </location>
</feature>
<comment type="caution">
    <text evidence="6">The sequence shown here is derived from an EMBL/GenBank/DDBJ whole genome shotgun (WGS) entry which is preliminary data.</text>
</comment>
<accession>A0ABV1K707</accession>
<evidence type="ECO:0000256" key="1">
    <source>
        <dbReference type="ARBA" id="ARBA00010830"/>
    </source>
</evidence>
<reference evidence="6 7" key="1">
    <citation type="submission" date="2024-03" db="EMBL/GenBank/DDBJ databases">
        <title>Draft genome sequence of Pseudonocardia nematodicida JCM 31783.</title>
        <authorList>
            <person name="Butdee W."/>
            <person name="Duangmal K."/>
        </authorList>
    </citation>
    <scope>NUCLEOTIDE SEQUENCE [LARGE SCALE GENOMIC DNA]</scope>
    <source>
        <strain evidence="6 7">JCM 31783</strain>
    </source>
</reference>
<name>A0ABV1K707_9PSEU</name>
<dbReference type="InterPro" id="IPR010618">
    <property type="entry name" value="RPF"/>
</dbReference>
<dbReference type="Pfam" id="PF12904">
    <property type="entry name" value="Collagen_bind_2"/>
    <property type="match status" value="1"/>
</dbReference>
<feature type="compositionally biased region" description="Basic and acidic residues" evidence="3">
    <location>
        <begin position="173"/>
        <end position="186"/>
    </location>
</feature>
<dbReference type="Gene3D" id="1.10.530.10">
    <property type="match status" value="1"/>
</dbReference>